<evidence type="ECO:0000313" key="2">
    <source>
        <dbReference type="EMBL" id="MEB3369681.1"/>
    </source>
</evidence>
<protein>
    <submittedName>
        <fullName evidence="2">AzlD domain-containing protein</fullName>
    </submittedName>
</protein>
<keyword evidence="1" id="KW-0472">Membrane</keyword>
<accession>A0ABU6ADQ3</accession>
<dbReference type="EMBL" id="JAWLNX010000014">
    <property type="protein sequence ID" value="MEB3369681.1"/>
    <property type="molecule type" value="Genomic_DNA"/>
</dbReference>
<feature type="transmembrane region" description="Helical" evidence="1">
    <location>
        <begin position="34"/>
        <end position="55"/>
    </location>
</feature>
<evidence type="ECO:0000313" key="3">
    <source>
        <dbReference type="Proteomes" id="UP001327093"/>
    </source>
</evidence>
<dbReference type="Pfam" id="PF05437">
    <property type="entry name" value="AzlD"/>
    <property type="match status" value="1"/>
</dbReference>
<feature type="transmembrane region" description="Helical" evidence="1">
    <location>
        <begin position="67"/>
        <end position="97"/>
    </location>
</feature>
<keyword evidence="1" id="KW-1133">Transmembrane helix</keyword>
<name>A0ABU6ADQ3_9PSEU</name>
<evidence type="ECO:0000256" key="1">
    <source>
        <dbReference type="SAM" id="Phobius"/>
    </source>
</evidence>
<dbReference type="InterPro" id="IPR008407">
    <property type="entry name" value="Brnchd-chn_aa_trnsp_AzlD"/>
</dbReference>
<keyword evidence="3" id="KW-1185">Reference proteome</keyword>
<reference evidence="2 3" key="1">
    <citation type="submission" date="2023-10" db="EMBL/GenBank/DDBJ databases">
        <title>Saccharopolyspora sp. nov., isolated from mangrove soil.</title>
        <authorList>
            <person name="Lu Y."/>
            <person name="Liu W."/>
        </authorList>
    </citation>
    <scope>NUCLEOTIDE SEQUENCE [LARGE SCALE GENOMIC DNA]</scope>
    <source>
        <strain evidence="2 3">S2-29</strain>
    </source>
</reference>
<sequence>MKLWLSVLAVTVISWVMKAGGPLVLGHRRLPPAAVRITGLMAPALLAGLIVVELGGSGWSEFDWTQLCGVSAAGIAHVLKAPMLVAVLIGIAAAALLRLGLG</sequence>
<proteinExistence type="predicted"/>
<organism evidence="2 3">
    <name type="scientific">Saccharopolyspora mangrovi</name>
    <dbReference type="NCBI Taxonomy" id="3082379"/>
    <lineage>
        <taxon>Bacteria</taxon>
        <taxon>Bacillati</taxon>
        <taxon>Actinomycetota</taxon>
        <taxon>Actinomycetes</taxon>
        <taxon>Pseudonocardiales</taxon>
        <taxon>Pseudonocardiaceae</taxon>
        <taxon>Saccharopolyspora</taxon>
    </lineage>
</organism>
<dbReference type="Proteomes" id="UP001327093">
    <property type="component" value="Unassembled WGS sequence"/>
</dbReference>
<gene>
    <name evidence="2" type="ORF">R4I43_19930</name>
</gene>
<comment type="caution">
    <text evidence="2">The sequence shown here is derived from an EMBL/GenBank/DDBJ whole genome shotgun (WGS) entry which is preliminary data.</text>
</comment>
<dbReference type="RefSeq" id="WP_324267167.1">
    <property type="nucleotide sequence ID" value="NZ_JAWLNX010000014.1"/>
</dbReference>
<keyword evidence="1" id="KW-0812">Transmembrane</keyword>